<reference evidence="2" key="1">
    <citation type="submission" date="2022-03" db="EMBL/GenBank/DDBJ databases">
        <title>Draft Genome Sequence of Firmicute Strain S0AB, a Heterotrophic Iron/Sulfur-Oxidizing Extreme Acidophile.</title>
        <authorList>
            <person name="Vergara E."/>
            <person name="Pakostova E."/>
            <person name="Johnson D.B."/>
            <person name="Holmes D.S."/>
        </authorList>
    </citation>
    <scope>NUCLEOTIDE SEQUENCE</scope>
    <source>
        <strain evidence="2">S0AB</strain>
    </source>
</reference>
<dbReference type="Proteomes" id="UP001139263">
    <property type="component" value="Unassembled WGS sequence"/>
</dbReference>
<name>A0A9X2AFY7_9BACL</name>
<keyword evidence="1" id="KW-1133">Transmembrane helix</keyword>
<dbReference type="RefSeq" id="WP_241716367.1">
    <property type="nucleotide sequence ID" value="NZ_JALBUF010000017.1"/>
</dbReference>
<proteinExistence type="predicted"/>
<gene>
    <name evidence="2" type="ORF">MM817_02868</name>
</gene>
<feature type="transmembrane region" description="Helical" evidence="1">
    <location>
        <begin position="7"/>
        <end position="26"/>
    </location>
</feature>
<keyword evidence="1" id="KW-0472">Membrane</keyword>
<dbReference type="AlphaFoldDB" id="A0A9X2AFY7"/>
<keyword evidence="3" id="KW-1185">Reference proteome</keyword>
<protein>
    <submittedName>
        <fullName evidence="2">Uncharacterized protein</fullName>
    </submittedName>
</protein>
<comment type="caution">
    <text evidence="2">The sequence shown here is derived from an EMBL/GenBank/DDBJ whole genome shotgun (WGS) entry which is preliminary data.</text>
</comment>
<evidence type="ECO:0000256" key="1">
    <source>
        <dbReference type="SAM" id="Phobius"/>
    </source>
</evidence>
<accession>A0A9X2AFY7</accession>
<organism evidence="2 3">
    <name type="scientific">Sulfoacidibacillus ferrooxidans</name>
    <dbReference type="NCBI Taxonomy" id="2005001"/>
    <lineage>
        <taxon>Bacteria</taxon>
        <taxon>Bacillati</taxon>
        <taxon>Bacillota</taxon>
        <taxon>Bacilli</taxon>
        <taxon>Bacillales</taxon>
        <taxon>Alicyclobacillaceae</taxon>
        <taxon>Sulfoacidibacillus</taxon>
    </lineage>
</organism>
<evidence type="ECO:0000313" key="2">
    <source>
        <dbReference type="EMBL" id="MCI0184571.1"/>
    </source>
</evidence>
<dbReference type="EMBL" id="JALBUF010000017">
    <property type="protein sequence ID" value="MCI0184571.1"/>
    <property type="molecule type" value="Genomic_DNA"/>
</dbReference>
<evidence type="ECO:0000313" key="3">
    <source>
        <dbReference type="Proteomes" id="UP001139263"/>
    </source>
</evidence>
<sequence length="45" mass="4695">MDGVFGGYTRWVVVFLIIFVLFMLFVPDVYGTGGGAAAVGGYGAC</sequence>
<keyword evidence="1" id="KW-0812">Transmembrane</keyword>